<feature type="domain" description="Carboxylesterase type B" evidence="5">
    <location>
        <begin position="235"/>
        <end position="655"/>
    </location>
</feature>
<feature type="domain" description="Carboxylesterase type B" evidence="5">
    <location>
        <begin position="24"/>
        <end position="144"/>
    </location>
</feature>
<keyword evidence="3" id="KW-0325">Glycoprotein</keyword>
<evidence type="ECO:0000256" key="4">
    <source>
        <dbReference type="SAM" id="SignalP"/>
    </source>
</evidence>
<keyword evidence="8" id="KW-1185">Reference proteome</keyword>
<feature type="signal peptide" evidence="4">
    <location>
        <begin position="1"/>
        <end position="21"/>
    </location>
</feature>
<reference evidence="6" key="2">
    <citation type="submission" date="2010-05" db="EMBL/GenBank/DDBJ databases">
        <authorList>
            <person name="Almeida L.G."/>
            <person name="Nicolas M.F."/>
            <person name="Souza R.C."/>
            <person name="Vasconcelos A.T.R."/>
        </authorList>
    </citation>
    <scope>NUCLEOTIDE SEQUENCE</scope>
</reference>
<dbReference type="Pfam" id="PF00135">
    <property type="entry name" value="COesterase"/>
    <property type="match status" value="2"/>
</dbReference>
<dbReference type="InterPro" id="IPR019819">
    <property type="entry name" value="Carboxylesterase_B_CS"/>
</dbReference>
<dbReference type="EnsemblMetazoa" id="ADAC002118-RA">
    <property type="protein sequence ID" value="ADAC002118-PA"/>
    <property type="gene ID" value="ADAC002118"/>
</dbReference>
<dbReference type="STRING" id="43151.W5JTM4"/>
<dbReference type="eggNOG" id="KOG1516">
    <property type="taxonomic scope" value="Eukaryota"/>
</dbReference>
<dbReference type="InterPro" id="IPR051093">
    <property type="entry name" value="Neuroligin/BSAL"/>
</dbReference>
<evidence type="ECO:0000256" key="1">
    <source>
        <dbReference type="ARBA" id="ARBA00005964"/>
    </source>
</evidence>
<proteinExistence type="inferred from homology"/>
<evidence type="ECO:0000256" key="2">
    <source>
        <dbReference type="ARBA" id="ARBA00022729"/>
    </source>
</evidence>
<dbReference type="HOGENOM" id="CLU_006586_13_0_1"/>
<gene>
    <name evidence="6" type="ORF">AND_002118</name>
</gene>
<evidence type="ECO:0000313" key="8">
    <source>
        <dbReference type="Proteomes" id="UP000000673"/>
    </source>
</evidence>
<sequence length="722" mass="80248">MASLLVALVMLVMLRCQGAAGRDPPTVTIPDQGTVMGMYMKMFRTQRVVAYLGLPYAQAPVAEKRFTPPVVDNLPSWEGVKNATSPAPHCWHMPRDTHRRHNQLFMELIQMNDDAGTERQYDEDCLFLNIYIPDKNRMPAIVCIVHALESVAAVEGPRGSGRKAIGKPSVANTVPSYGVAIFPPVKDPVVRPRLRDQINCTNYAGSGTAIVRAVSGRSSTNLVPAASQCVATTMPTDGYSVLVTFPTGDFDGDTPFTLNPFQMVFKQKIIVVTVGYRLGIFGFFTSVDGEAPGNFGLMDQSAALLWVKRNIRLFNGNEESITIMGHGTGAICVGLHLMSGEWTDDMFHKAILMSGSVLMDSSVRPAKQYASALDELATAFGCFRRPTTKLMDCLRRVDAQILAENSPPIEWGPVIDRGLSNTTTPFISDHPNMLVHQGKLRKVPLLIGHTDMEEVLELTMGDVVEHGLGVEMFETLLGDVVMNDLAEMDFNETLCGGNMDIVMEAVHYQYKPYPPTTDPLALRRKYIEFATERKYVAPTIELAMHMSQQADTYVYRFDIKPRTAVALKDIPEWVGVPHNFELIFLWGMPYWLALADQMQWDSADKRVADIVMTMWANFAKFTNPTQVGVYIRWEKFTVTEPGVLIIDRSFNMSDHTTMSFGAVKFWNHYYPSVINFAAQCCNATFSGSASKHLASGVAVVLCAVLLQSFAYVHTRFLLVRPT</sequence>
<evidence type="ECO:0000313" key="6">
    <source>
        <dbReference type="EMBL" id="ETN66099.1"/>
    </source>
</evidence>
<reference evidence="7" key="4">
    <citation type="submission" date="2015-06" db="UniProtKB">
        <authorList>
            <consortium name="EnsemblMetazoa"/>
        </authorList>
    </citation>
    <scope>IDENTIFICATION</scope>
</reference>
<accession>W5JTM4</accession>
<dbReference type="EMBL" id="ADMH02000528">
    <property type="protein sequence ID" value="ETN66099.1"/>
    <property type="molecule type" value="Genomic_DNA"/>
</dbReference>
<dbReference type="AlphaFoldDB" id="W5JTM4"/>
<dbReference type="VEuPathDB" id="VectorBase:ADAC002118"/>
<dbReference type="PROSITE" id="PS00941">
    <property type="entry name" value="CARBOXYLESTERASE_B_2"/>
    <property type="match status" value="1"/>
</dbReference>
<keyword evidence="2 4" id="KW-0732">Signal</keyword>
<feature type="chain" id="PRO_5010155954" evidence="4">
    <location>
        <begin position="22"/>
        <end position="722"/>
    </location>
</feature>
<comment type="similarity">
    <text evidence="1">Belongs to the type-B carboxylesterase/lipase family.</text>
</comment>
<reference evidence="6" key="3">
    <citation type="journal article" date="2013" name="Nucleic Acids Res.">
        <title>The genome of Anopheles darlingi, the main neotropical malaria vector.</title>
        <authorList>
            <person name="Marinotti O."/>
            <person name="Cerqueira G.C."/>
            <person name="de Almeida L.G."/>
            <person name="Ferro M.I."/>
            <person name="Loreto E.L."/>
            <person name="Zaha A."/>
            <person name="Teixeira S.M."/>
            <person name="Wespiser A.R."/>
            <person name="Almeida E Silva A."/>
            <person name="Schlindwein A.D."/>
            <person name="Pacheco A.C."/>
            <person name="Silva A.L."/>
            <person name="Graveley B.R."/>
            <person name="Walenz B.P."/>
            <person name="Lima Bde A."/>
            <person name="Ribeiro C.A."/>
            <person name="Nunes-Silva C.G."/>
            <person name="de Carvalho C.R."/>
            <person name="Soares C.M."/>
            <person name="de Menezes C.B."/>
            <person name="Matiolli C."/>
            <person name="Caffrey D."/>
            <person name="Araujo D.A."/>
            <person name="de Oliveira D.M."/>
            <person name="Golenbock D."/>
            <person name="Grisard E.C."/>
            <person name="Fantinatti-Garboggini F."/>
            <person name="de Carvalho F.M."/>
            <person name="Barcellos F.G."/>
            <person name="Prosdocimi F."/>
            <person name="May G."/>
            <person name="Azevedo Junior G.M."/>
            <person name="Guimaraes G.M."/>
            <person name="Goldman G.H."/>
            <person name="Padilha I.Q."/>
            <person name="Batista Jda S."/>
            <person name="Ferro J.A."/>
            <person name="Ribeiro J.M."/>
            <person name="Fietto J.L."/>
            <person name="Dabbas K.M."/>
            <person name="Cerdeira L."/>
            <person name="Agnez-Lima L.F."/>
            <person name="Brocchi M."/>
            <person name="de Carvalho M.O."/>
            <person name="Teixeira Mde M."/>
            <person name="Diniz Maia Mde M."/>
            <person name="Goldman M.H."/>
            <person name="Cruz Schneider M.P."/>
            <person name="Felipe M.S."/>
            <person name="Hungria M."/>
            <person name="Nicolas M.F."/>
            <person name="Pereira M."/>
            <person name="Montes M.A."/>
            <person name="Cantao M.E."/>
            <person name="Vincentz M."/>
            <person name="Rafael M.S."/>
            <person name="Silverman N."/>
            <person name="Stoco P.H."/>
            <person name="Souza R.C."/>
            <person name="Vicentini R."/>
            <person name="Gazzinelli R.T."/>
            <person name="Neves Rde O."/>
            <person name="Silva R."/>
            <person name="Astolfi-Filho S."/>
            <person name="Maciel T.E."/>
            <person name="Urmenyi T.P."/>
            <person name="Tadei W.P."/>
            <person name="Camargo E.P."/>
            <person name="de Vasconcelos A.T."/>
        </authorList>
    </citation>
    <scope>NUCLEOTIDE SEQUENCE</scope>
</reference>
<dbReference type="Gene3D" id="3.40.50.1820">
    <property type="entry name" value="alpha/beta hydrolase"/>
    <property type="match status" value="2"/>
</dbReference>
<evidence type="ECO:0000256" key="3">
    <source>
        <dbReference type="ARBA" id="ARBA00023180"/>
    </source>
</evidence>
<evidence type="ECO:0000259" key="5">
    <source>
        <dbReference type="Pfam" id="PF00135"/>
    </source>
</evidence>
<evidence type="ECO:0000313" key="7">
    <source>
        <dbReference type="EnsemblMetazoa" id="ADAC002118-PA"/>
    </source>
</evidence>
<dbReference type="Proteomes" id="UP000000673">
    <property type="component" value="Unassembled WGS sequence"/>
</dbReference>
<dbReference type="OMA" id="DICIMGH"/>
<dbReference type="InterPro" id="IPR002018">
    <property type="entry name" value="CarbesteraseB"/>
</dbReference>
<dbReference type="PANTHER" id="PTHR43903">
    <property type="entry name" value="NEUROLIGIN"/>
    <property type="match status" value="1"/>
</dbReference>
<dbReference type="VEuPathDB" id="VectorBase:ADAR2_005144"/>
<reference evidence="6 8" key="1">
    <citation type="journal article" date="2010" name="BMC Genomics">
        <title>Combination of measures distinguishes pre-miRNAs from other stem-loops in the genome of the newly sequenced Anopheles darlingi.</title>
        <authorList>
            <person name="Mendes N.D."/>
            <person name="Freitas A.T."/>
            <person name="Vasconcelos A.T."/>
            <person name="Sagot M.F."/>
        </authorList>
    </citation>
    <scope>NUCLEOTIDE SEQUENCE</scope>
</reference>
<dbReference type="InterPro" id="IPR029058">
    <property type="entry name" value="AB_hydrolase_fold"/>
</dbReference>
<name>W5JTM4_ANODA</name>
<dbReference type="SUPFAM" id="SSF53474">
    <property type="entry name" value="alpha/beta-Hydrolases"/>
    <property type="match status" value="1"/>
</dbReference>
<organism evidence="6">
    <name type="scientific">Anopheles darlingi</name>
    <name type="common">Mosquito</name>
    <dbReference type="NCBI Taxonomy" id="43151"/>
    <lineage>
        <taxon>Eukaryota</taxon>
        <taxon>Metazoa</taxon>
        <taxon>Ecdysozoa</taxon>
        <taxon>Arthropoda</taxon>
        <taxon>Hexapoda</taxon>
        <taxon>Insecta</taxon>
        <taxon>Pterygota</taxon>
        <taxon>Neoptera</taxon>
        <taxon>Endopterygota</taxon>
        <taxon>Diptera</taxon>
        <taxon>Nematocera</taxon>
        <taxon>Culicoidea</taxon>
        <taxon>Culicidae</taxon>
        <taxon>Anophelinae</taxon>
        <taxon>Anopheles</taxon>
    </lineage>
</organism>
<protein>
    <submittedName>
        <fullName evidence="6">Carboxylesterase</fullName>
    </submittedName>
</protein>